<dbReference type="Gene3D" id="6.10.140.2220">
    <property type="match status" value="1"/>
</dbReference>
<dbReference type="GO" id="GO:0008270">
    <property type="term" value="F:zinc ion binding"/>
    <property type="evidence" value="ECO:0007669"/>
    <property type="project" value="UniProtKB-KW"/>
</dbReference>
<dbReference type="GeneID" id="64630589"/>
<evidence type="ECO:0000256" key="4">
    <source>
        <dbReference type="PROSITE-ProRule" id="PRU00134"/>
    </source>
</evidence>
<dbReference type="InterPro" id="IPR002893">
    <property type="entry name" value="Znf_MYND"/>
</dbReference>
<dbReference type="Pfam" id="PF26632">
    <property type="entry name" value="DUF8205"/>
    <property type="match status" value="1"/>
</dbReference>
<dbReference type="EMBL" id="JABBWG010000033">
    <property type="protein sequence ID" value="KAG1809645.1"/>
    <property type="molecule type" value="Genomic_DNA"/>
</dbReference>
<dbReference type="SUPFAM" id="SSF144232">
    <property type="entry name" value="HIT/MYND zinc finger-like"/>
    <property type="match status" value="1"/>
</dbReference>
<protein>
    <recommendedName>
        <fullName evidence="5">MYND-type domain-containing protein</fullName>
    </recommendedName>
</protein>
<dbReference type="InterPro" id="IPR058518">
    <property type="entry name" value="DUF8205"/>
</dbReference>
<evidence type="ECO:0000313" key="7">
    <source>
        <dbReference type="Proteomes" id="UP000807769"/>
    </source>
</evidence>
<organism evidence="6 7">
    <name type="scientific">Suillus subaureus</name>
    <dbReference type="NCBI Taxonomy" id="48587"/>
    <lineage>
        <taxon>Eukaryota</taxon>
        <taxon>Fungi</taxon>
        <taxon>Dikarya</taxon>
        <taxon>Basidiomycota</taxon>
        <taxon>Agaricomycotina</taxon>
        <taxon>Agaricomycetes</taxon>
        <taxon>Agaricomycetidae</taxon>
        <taxon>Boletales</taxon>
        <taxon>Suillineae</taxon>
        <taxon>Suillaceae</taxon>
        <taxon>Suillus</taxon>
    </lineage>
</organism>
<keyword evidence="3" id="KW-0862">Zinc</keyword>
<gene>
    <name evidence="6" type="ORF">BJ212DRAFT_1378745</name>
</gene>
<comment type="caution">
    <text evidence="6">The sequence shown here is derived from an EMBL/GenBank/DDBJ whole genome shotgun (WGS) entry which is preliminary data.</text>
</comment>
<dbReference type="RefSeq" id="XP_041189359.1">
    <property type="nucleotide sequence ID" value="XM_041336572.1"/>
</dbReference>
<proteinExistence type="predicted"/>
<keyword evidence="2 4" id="KW-0863">Zinc-finger</keyword>
<dbReference type="AlphaFoldDB" id="A0A9P7J9D5"/>
<reference evidence="6" key="1">
    <citation type="journal article" date="2020" name="New Phytol.">
        <title>Comparative genomics reveals dynamic genome evolution in host specialist ectomycorrhizal fungi.</title>
        <authorList>
            <person name="Lofgren L.A."/>
            <person name="Nguyen N.H."/>
            <person name="Vilgalys R."/>
            <person name="Ruytinx J."/>
            <person name="Liao H.L."/>
            <person name="Branco S."/>
            <person name="Kuo A."/>
            <person name="LaButti K."/>
            <person name="Lipzen A."/>
            <person name="Andreopoulos W."/>
            <person name="Pangilinan J."/>
            <person name="Riley R."/>
            <person name="Hundley H."/>
            <person name="Na H."/>
            <person name="Barry K."/>
            <person name="Grigoriev I.V."/>
            <person name="Stajich J.E."/>
            <person name="Kennedy P.G."/>
        </authorList>
    </citation>
    <scope>NUCLEOTIDE SEQUENCE</scope>
    <source>
        <strain evidence="6">MN1</strain>
    </source>
</reference>
<dbReference type="OrthoDB" id="341421at2759"/>
<accession>A0A9P7J9D5</accession>
<evidence type="ECO:0000256" key="2">
    <source>
        <dbReference type="ARBA" id="ARBA00022771"/>
    </source>
</evidence>
<feature type="domain" description="MYND-type" evidence="5">
    <location>
        <begin position="48"/>
        <end position="83"/>
    </location>
</feature>
<evidence type="ECO:0000256" key="3">
    <source>
        <dbReference type="ARBA" id="ARBA00022833"/>
    </source>
</evidence>
<dbReference type="PROSITE" id="PS50865">
    <property type="entry name" value="ZF_MYND_2"/>
    <property type="match status" value="1"/>
</dbReference>
<keyword evidence="7" id="KW-1185">Reference proteome</keyword>
<keyword evidence="1" id="KW-0479">Metal-binding</keyword>
<evidence type="ECO:0000313" key="6">
    <source>
        <dbReference type="EMBL" id="KAG1809645.1"/>
    </source>
</evidence>
<dbReference type="Pfam" id="PF01753">
    <property type="entry name" value="zf-MYND"/>
    <property type="match status" value="1"/>
</dbReference>
<name>A0A9P7J9D5_9AGAM</name>
<evidence type="ECO:0000256" key="1">
    <source>
        <dbReference type="ARBA" id="ARBA00022723"/>
    </source>
</evidence>
<evidence type="ECO:0000259" key="5">
    <source>
        <dbReference type="PROSITE" id="PS50865"/>
    </source>
</evidence>
<sequence length="224" mass="25588">MTDTNNPSAIPNAMIHVIDPERDNTFRALAATSGYLKAQSRNKILVKCTQCETEMEKPRKCSKCRSVLYCSQRKNWPTHKRICHEVEHSSGVLKLVRMFSVNPLLMMYLKVAIVLDCNLLNNPRIGFELPFVAHVDIALEPSDIFDFVGLYFDDKVVREKLQGMVQVNAMTPWYTGMQGARPLTPQRLNQWREVRARHNADGYTKDPNNNLHGKCGVSYIPCHP</sequence>
<dbReference type="Proteomes" id="UP000807769">
    <property type="component" value="Unassembled WGS sequence"/>
</dbReference>